<feature type="compositionally biased region" description="Basic and acidic residues" evidence="1">
    <location>
        <begin position="65"/>
        <end position="76"/>
    </location>
</feature>
<sequence>MKIAQTTFLPKYQAPRRNQKTQKKVPSDGKEKANSPKTKKRAAPKPSKNVKPPKKTARATRTKKTKDNNKDQDNGK</sequence>
<dbReference type="AlphaFoldDB" id="A0A2N5VBM0"/>
<evidence type="ECO:0000313" key="2">
    <source>
        <dbReference type="EMBL" id="PLW47372.1"/>
    </source>
</evidence>
<dbReference type="Proteomes" id="UP000235388">
    <property type="component" value="Unassembled WGS sequence"/>
</dbReference>
<name>A0A2N5VBM0_9BASI</name>
<organism evidence="2 3">
    <name type="scientific">Puccinia coronata f. sp. avenae</name>
    <dbReference type="NCBI Taxonomy" id="200324"/>
    <lineage>
        <taxon>Eukaryota</taxon>
        <taxon>Fungi</taxon>
        <taxon>Dikarya</taxon>
        <taxon>Basidiomycota</taxon>
        <taxon>Pucciniomycotina</taxon>
        <taxon>Pucciniomycetes</taxon>
        <taxon>Pucciniales</taxon>
        <taxon>Pucciniaceae</taxon>
        <taxon>Puccinia</taxon>
    </lineage>
</organism>
<dbReference type="EMBL" id="PGCJ01000111">
    <property type="protein sequence ID" value="PLW47372.1"/>
    <property type="molecule type" value="Genomic_DNA"/>
</dbReference>
<evidence type="ECO:0000256" key="1">
    <source>
        <dbReference type="SAM" id="MobiDB-lite"/>
    </source>
</evidence>
<feature type="compositionally biased region" description="Basic and acidic residues" evidence="1">
    <location>
        <begin position="25"/>
        <end position="34"/>
    </location>
</feature>
<gene>
    <name evidence="2" type="ORF">PCANC_05858</name>
</gene>
<protein>
    <submittedName>
        <fullName evidence="2">Uncharacterized protein</fullName>
    </submittedName>
</protein>
<reference evidence="2 3" key="1">
    <citation type="submission" date="2017-11" db="EMBL/GenBank/DDBJ databases">
        <title>De novo assembly and phasing of dikaryotic genomes from two isolates of Puccinia coronata f. sp. avenae, the causal agent of oat crown rust.</title>
        <authorList>
            <person name="Miller M.E."/>
            <person name="Zhang Y."/>
            <person name="Omidvar V."/>
            <person name="Sperschneider J."/>
            <person name="Schwessinger B."/>
            <person name="Raley C."/>
            <person name="Palmer J.M."/>
            <person name="Garnica D."/>
            <person name="Upadhyaya N."/>
            <person name="Rathjen J."/>
            <person name="Taylor J.M."/>
            <person name="Park R.F."/>
            <person name="Dodds P.N."/>
            <person name="Hirsch C.D."/>
            <person name="Kianian S.F."/>
            <person name="Figueroa M."/>
        </authorList>
    </citation>
    <scope>NUCLEOTIDE SEQUENCE [LARGE SCALE GENOMIC DNA]</scope>
    <source>
        <strain evidence="2">12NC29</strain>
    </source>
</reference>
<accession>A0A2N5VBM0</accession>
<proteinExistence type="predicted"/>
<feature type="region of interest" description="Disordered" evidence="1">
    <location>
        <begin position="1"/>
        <end position="76"/>
    </location>
</feature>
<comment type="caution">
    <text evidence="2">The sequence shown here is derived from an EMBL/GenBank/DDBJ whole genome shotgun (WGS) entry which is preliminary data.</text>
</comment>
<evidence type="ECO:0000313" key="3">
    <source>
        <dbReference type="Proteomes" id="UP000235388"/>
    </source>
</evidence>
<feature type="compositionally biased region" description="Basic residues" evidence="1">
    <location>
        <begin position="51"/>
        <end position="64"/>
    </location>
</feature>
<keyword evidence="3" id="KW-1185">Reference proteome</keyword>